<reference evidence="2" key="2">
    <citation type="submission" date="2024-06" db="EMBL/GenBank/DDBJ databases">
        <title>Micromonospora mangrovi CCTCC AA 2012012 genome sequences.</title>
        <authorList>
            <person name="Gao J."/>
        </authorList>
    </citation>
    <scope>NUCLEOTIDE SEQUENCE</scope>
    <source>
        <strain evidence="2">CCTCC AA 2012012</strain>
    </source>
</reference>
<organism evidence="2">
    <name type="scientific">Micromonospora sp. CCTCC AA 2012012</name>
    <dbReference type="NCBI Taxonomy" id="3111921"/>
    <lineage>
        <taxon>Bacteria</taxon>
        <taxon>Bacillati</taxon>
        <taxon>Actinomycetota</taxon>
        <taxon>Actinomycetes</taxon>
        <taxon>Micromonosporales</taxon>
        <taxon>Micromonosporaceae</taxon>
        <taxon>Micromonospora</taxon>
    </lineage>
</organism>
<dbReference type="EMBL" id="CP159342">
    <property type="protein sequence ID" value="XCH73639.1"/>
    <property type="molecule type" value="Genomic_DNA"/>
</dbReference>
<evidence type="ECO:0000313" key="2">
    <source>
        <dbReference type="EMBL" id="XCH73639.1"/>
    </source>
</evidence>
<evidence type="ECO:0000313" key="1">
    <source>
        <dbReference type="EMBL" id="XBP92942.1"/>
    </source>
</evidence>
<name>A0AAU8HC43_9ACTN</name>
<gene>
    <name evidence="2" type="ORF">ABUL08_25715</name>
    <name evidence="1" type="ORF">VK199_25635</name>
</gene>
<accession>A0AAU8HC43</accession>
<sequence>MSITNTLDPPATIGTMARTVEELERALRDGEWLRPGDVALVLGASKSTVVRMLNADPPEIRYRRKAGTGRHRECHPEDVLTKLAESRRVHGDQ</sequence>
<dbReference type="EMBL" id="CP157762">
    <property type="protein sequence ID" value="XBP92942.1"/>
    <property type="molecule type" value="Genomic_DNA"/>
</dbReference>
<evidence type="ECO:0008006" key="3">
    <source>
        <dbReference type="Google" id="ProtNLM"/>
    </source>
</evidence>
<protein>
    <recommendedName>
        <fullName evidence="3">DNA-binding protein</fullName>
    </recommendedName>
</protein>
<proteinExistence type="predicted"/>
<reference evidence="1" key="1">
    <citation type="submission" date="2024-01" db="EMBL/GenBank/DDBJ databases">
        <title>The genome sequence of Micromonospora mangrovi CCTCC AA 2012012.</title>
        <authorList>
            <person name="Gao J."/>
        </authorList>
    </citation>
    <scope>NUCLEOTIDE SEQUENCE</scope>
    <source>
        <strain evidence="1">CCTCC AA 2012012</strain>
    </source>
</reference>
<dbReference type="RefSeq" id="WP_350932566.1">
    <property type="nucleotide sequence ID" value="NZ_CP157762.1"/>
</dbReference>
<dbReference type="AlphaFoldDB" id="A0AAU8HC43"/>